<evidence type="ECO:0000313" key="2">
    <source>
        <dbReference type="EMBL" id="CAF0984363.1"/>
    </source>
</evidence>
<feature type="transmembrane region" description="Helical" evidence="1">
    <location>
        <begin position="617"/>
        <end position="638"/>
    </location>
</feature>
<feature type="transmembrane region" description="Helical" evidence="1">
    <location>
        <begin position="461"/>
        <end position="480"/>
    </location>
</feature>
<feature type="transmembrane region" description="Helical" evidence="1">
    <location>
        <begin position="270"/>
        <end position="291"/>
    </location>
</feature>
<dbReference type="EMBL" id="CAJOBH010008790">
    <property type="protein sequence ID" value="CAF4123230.1"/>
    <property type="molecule type" value="Genomic_DNA"/>
</dbReference>
<feature type="transmembrane region" description="Helical" evidence="1">
    <location>
        <begin position="594"/>
        <end position="611"/>
    </location>
</feature>
<feature type="transmembrane region" description="Helical" evidence="1">
    <location>
        <begin position="492"/>
        <end position="515"/>
    </location>
</feature>
<dbReference type="AlphaFoldDB" id="A0A815AI10"/>
<evidence type="ECO:0000313" key="3">
    <source>
        <dbReference type="EMBL" id="CAF1258022.1"/>
    </source>
</evidence>
<evidence type="ECO:0000313" key="4">
    <source>
        <dbReference type="EMBL" id="CAF2050154.1"/>
    </source>
</evidence>
<keyword evidence="1" id="KW-1133">Transmembrane helix</keyword>
<dbReference type="EMBL" id="CAJNOV010000102">
    <property type="protein sequence ID" value="CAF0984363.1"/>
    <property type="molecule type" value="Genomic_DNA"/>
</dbReference>
<dbReference type="EMBL" id="CAJNOW010000164">
    <property type="protein sequence ID" value="CAF1258022.1"/>
    <property type="molecule type" value="Genomic_DNA"/>
</dbReference>
<dbReference type="EMBL" id="CAJNRE010005847">
    <property type="protein sequence ID" value="CAF2050154.1"/>
    <property type="molecule type" value="Genomic_DNA"/>
</dbReference>
<evidence type="ECO:0000313" key="6">
    <source>
        <dbReference type="EMBL" id="CAF4087647.1"/>
    </source>
</evidence>
<protein>
    <submittedName>
        <fullName evidence="3">Uncharacterized protein</fullName>
    </submittedName>
</protein>
<sequence>MNNNVNYISENFTNSLTTTTTTTNNNNNNNNNNLLPNDVQLRRNSYQMAILTSKQDRLEVLCSNASSISSMIDHINTTRSLCAISDSYSCRVNDYIQRRTSQPVARSTGNDILLENATLLLDSPVHALHKSLEISPLTKSFSPSNLPLANQSSNERTDSLSSSVIAIISGHRILLLRSFASVLVLACLFSTEVLQTSFYSMERSFQILLTLHLSSSISALSLAAYTSHTQVNRYRWKISDMLAYDRCSQILIVFTTIFTSTWIIMQYFHSFYYCLLISASITGVCLSCMIIKTVDHLLQLSATLPFEDRNLLTERIKLFICIYNCICHLALAIGGGCFLVVILFQQWKYSYTLIGSQSCIVISCLQLRDQQDDNKQFLEPPQSILINLNVHLGEKTQVWTNEPTRYIFFISLIILMMISLIIQISTEWTTSVITMSGRLSIFTYSNKDPVNDISKRIHSKYYLFALFIGFQEGYVFGNIIKFDVTCLYGLRYAAEMLIIYGLSATISSILIVLIIKHMRTMTCISFTTLLHSITIIISYFTRMQYILYNIDPLIMKYVLFFSYGIVLGLWSTILIYSVCNSMKVFSSSTFAKSLALRYLGRIIAYSCAVLLCQSFLFYVDTLCLLCIFGFICISYCCCRRQ</sequence>
<feature type="transmembrane region" description="Helical" evidence="1">
    <location>
        <begin position="522"/>
        <end position="540"/>
    </location>
</feature>
<evidence type="ECO:0000313" key="8">
    <source>
        <dbReference type="Proteomes" id="UP000663834"/>
    </source>
</evidence>
<name>A0A815AI10_9BILA</name>
<feature type="transmembrane region" description="Helical" evidence="1">
    <location>
        <begin position="247"/>
        <end position="264"/>
    </location>
</feature>
<organism evidence="3 8">
    <name type="scientific">Rotaria magnacalcarata</name>
    <dbReference type="NCBI Taxonomy" id="392030"/>
    <lineage>
        <taxon>Eukaryota</taxon>
        <taxon>Metazoa</taxon>
        <taxon>Spiralia</taxon>
        <taxon>Gnathifera</taxon>
        <taxon>Rotifera</taxon>
        <taxon>Eurotatoria</taxon>
        <taxon>Bdelloidea</taxon>
        <taxon>Philodinida</taxon>
        <taxon>Philodinidae</taxon>
        <taxon>Rotaria</taxon>
    </lineage>
</organism>
<gene>
    <name evidence="7" type="ORF">BYL167_LOCUS20183</name>
    <name evidence="2" type="ORF">CJN711_LOCUS1522</name>
    <name evidence="6" type="ORF">GIL414_LOCUS16424</name>
    <name evidence="3" type="ORF">KQP761_LOCUS2639</name>
    <name evidence="4" type="ORF">MBJ925_LOCUS12857</name>
    <name evidence="5" type="ORF">SMN809_LOCUS2978</name>
</gene>
<feature type="transmembrane region" description="Helical" evidence="1">
    <location>
        <begin position="406"/>
        <end position="425"/>
    </location>
</feature>
<feature type="transmembrane region" description="Helical" evidence="1">
    <location>
        <begin position="318"/>
        <end position="344"/>
    </location>
</feature>
<keyword evidence="1" id="KW-0472">Membrane</keyword>
<reference evidence="3" key="1">
    <citation type="submission" date="2021-02" db="EMBL/GenBank/DDBJ databases">
        <authorList>
            <person name="Nowell W R."/>
        </authorList>
    </citation>
    <scope>NUCLEOTIDE SEQUENCE</scope>
</reference>
<feature type="transmembrane region" description="Helical" evidence="1">
    <location>
        <begin position="560"/>
        <end position="582"/>
    </location>
</feature>
<dbReference type="Proteomes" id="UP000663855">
    <property type="component" value="Unassembled WGS sequence"/>
</dbReference>
<evidence type="ECO:0000256" key="1">
    <source>
        <dbReference type="SAM" id="Phobius"/>
    </source>
</evidence>
<dbReference type="EMBL" id="CAJOBJ010007508">
    <property type="protein sequence ID" value="CAF4087647.1"/>
    <property type="molecule type" value="Genomic_DNA"/>
</dbReference>
<dbReference type="Proteomes" id="UP000663834">
    <property type="component" value="Unassembled WGS sequence"/>
</dbReference>
<comment type="caution">
    <text evidence="3">The sequence shown here is derived from an EMBL/GenBank/DDBJ whole genome shotgun (WGS) entry which is preliminary data.</text>
</comment>
<dbReference type="Proteomes" id="UP000676336">
    <property type="component" value="Unassembled WGS sequence"/>
</dbReference>
<dbReference type="OrthoDB" id="10010517at2759"/>
<evidence type="ECO:0000313" key="7">
    <source>
        <dbReference type="EMBL" id="CAF4123230.1"/>
    </source>
</evidence>
<dbReference type="Proteomes" id="UP000681720">
    <property type="component" value="Unassembled WGS sequence"/>
</dbReference>
<accession>A0A815AI10</accession>
<evidence type="ECO:0000313" key="5">
    <source>
        <dbReference type="EMBL" id="CAF3832998.1"/>
    </source>
</evidence>
<proteinExistence type="predicted"/>
<keyword evidence="1" id="KW-0812">Transmembrane</keyword>
<feature type="transmembrane region" description="Helical" evidence="1">
    <location>
        <begin position="174"/>
        <end position="193"/>
    </location>
</feature>
<dbReference type="Proteomes" id="UP000663824">
    <property type="component" value="Unassembled WGS sequence"/>
</dbReference>
<dbReference type="EMBL" id="CAJOBI010000586">
    <property type="protein sequence ID" value="CAF3832998.1"/>
    <property type="molecule type" value="Genomic_DNA"/>
</dbReference>
<feature type="transmembrane region" description="Helical" evidence="1">
    <location>
        <begin position="205"/>
        <end position="226"/>
    </location>
</feature>
<dbReference type="Proteomes" id="UP000681967">
    <property type="component" value="Unassembled WGS sequence"/>
</dbReference>